<dbReference type="RefSeq" id="WP_014808074.1">
    <property type="nucleotide sequence ID" value="NC_018025.1"/>
</dbReference>
<dbReference type="AlphaFoldDB" id="I4C024"/>
<dbReference type="GO" id="GO:0016491">
    <property type="term" value="F:oxidoreductase activity"/>
    <property type="evidence" value="ECO:0007669"/>
    <property type="project" value="UniProtKB-KW"/>
</dbReference>
<dbReference type="PANTHER" id="PTHR42949">
    <property type="entry name" value="ANAEROBIC GLYCEROL-3-PHOSPHATE DEHYDROGENASE SUBUNIT B"/>
    <property type="match status" value="1"/>
</dbReference>
<reference evidence="4" key="1">
    <citation type="submission" date="2012-06" db="EMBL/GenBank/DDBJ databases">
        <title>Complete sequence of chromosome of Desulfomonile tiedjei DSM 6799.</title>
        <authorList>
            <person name="Lucas S."/>
            <person name="Copeland A."/>
            <person name="Lapidus A."/>
            <person name="Glavina del Rio T."/>
            <person name="Dalin E."/>
            <person name="Tice H."/>
            <person name="Bruce D."/>
            <person name="Goodwin L."/>
            <person name="Pitluck S."/>
            <person name="Peters L."/>
            <person name="Ovchinnikova G."/>
            <person name="Zeytun A."/>
            <person name="Lu M."/>
            <person name="Kyrpides N."/>
            <person name="Mavromatis K."/>
            <person name="Ivanova N."/>
            <person name="Brettin T."/>
            <person name="Detter J.C."/>
            <person name="Han C."/>
            <person name="Larimer F."/>
            <person name="Land M."/>
            <person name="Hauser L."/>
            <person name="Markowitz V."/>
            <person name="Cheng J.-F."/>
            <person name="Hugenholtz P."/>
            <person name="Woyke T."/>
            <person name="Wu D."/>
            <person name="Spring S."/>
            <person name="Schroeder M."/>
            <person name="Brambilla E."/>
            <person name="Klenk H.-P."/>
            <person name="Eisen J.A."/>
        </authorList>
    </citation>
    <scope>NUCLEOTIDE SEQUENCE [LARGE SCALE GENOMIC DNA]</scope>
    <source>
        <strain evidence="4">ATCC 49306 / DSM 6799 / DCB-1</strain>
    </source>
</reference>
<evidence type="ECO:0000259" key="2">
    <source>
        <dbReference type="Pfam" id="PF07992"/>
    </source>
</evidence>
<dbReference type="PANTHER" id="PTHR42949:SF3">
    <property type="entry name" value="ANAEROBIC GLYCEROL-3-PHOSPHATE DEHYDROGENASE SUBUNIT B"/>
    <property type="match status" value="1"/>
</dbReference>
<dbReference type="KEGG" id="dti:Desti_0169"/>
<dbReference type="PRINTS" id="PR00368">
    <property type="entry name" value="FADPNR"/>
</dbReference>
<dbReference type="eggNOG" id="COG1148">
    <property type="taxonomic scope" value="Bacteria"/>
</dbReference>
<dbReference type="OrthoDB" id="9766627at2"/>
<dbReference type="EMBL" id="CP003360">
    <property type="protein sequence ID" value="AFM22915.1"/>
    <property type="molecule type" value="Genomic_DNA"/>
</dbReference>
<dbReference type="InterPro" id="IPR023753">
    <property type="entry name" value="FAD/NAD-binding_dom"/>
</dbReference>
<dbReference type="SUPFAM" id="SSF51905">
    <property type="entry name" value="FAD/NAD(P)-binding domain"/>
    <property type="match status" value="1"/>
</dbReference>
<dbReference type="HOGENOM" id="CLU_020302_1_0_7"/>
<sequence>MTEDAMTFTNKDVVIIGGGVGGISSAVELDKLGIECLILEKTDTLGGHAASLCCKATETCQRCGACLVEDLIHRAGNAAHISTMLNTVVSNAQKTANGWRLDLVANGSEKAVPVDASAVVLATGFSPFDPALKPQFGYGRVPGVSTALELEYRIRADDWDTDVKKLAFIQCVGSRDHRVGNNYCSRVCCAYALRLGRLLKNRFPELDIALFYMDVQSFDRNFDTRLKAAQEDMRMVRAIPSQIRESRNGKPEIIYHGPSDERVVEEFDSVALSVGMTPGQSPRAMGELFGITAGRDGFAAHESSNQGLFLAGTVGGPLSIPESISSGVFAASQVASYVRKTRSGEMA</sequence>
<name>I4C024_DESTA</name>
<organism evidence="3 4">
    <name type="scientific">Desulfomonile tiedjei (strain ATCC 49306 / DSM 6799 / DCB-1)</name>
    <dbReference type="NCBI Taxonomy" id="706587"/>
    <lineage>
        <taxon>Bacteria</taxon>
        <taxon>Pseudomonadati</taxon>
        <taxon>Thermodesulfobacteriota</taxon>
        <taxon>Desulfomonilia</taxon>
        <taxon>Desulfomonilales</taxon>
        <taxon>Desulfomonilaceae</taxon>
        <taxon>Desulfomonile</taxon>
    </lineage>
</organism>
<dbReference type="PRINTS" id="PR00469">
    <property type="entry name" value="PNDRDTASEII"/>
</dbReference>
<dbReference type="Proteomes" id="UP000006055">
    <property type="component" value="Chromosome"/>
</dbReference>
<evidence type="ECO:0000256" key="1">
    <source>
        <dbReference type="ARBA" id="ARBA00023002"/>
    </source>
</evidence>
<accession>I4C024</accession>
<keyword evidence="1" id="KW-0560">Oxidoreductase</keyword>
<dbReference type="InterPro" id="IPR051691">
    <property type="entry name" value="Metab_Enz_Cyan_OpOx_G3PDH"/>
</dbReference>
<gene>
    <name evidence="3" type="ordered locus">Desti_0169</name>
</gene>
<keyword evidence="4" id="KW-1185">Reference proteome</keyword>
<protein>
    <submittedName>
        <fullName evidence="3">Pyridine nucleotide-disulfide oxidoreductase</fullName>
    </submittedName>
</protein>
<feature type="domain" description="FAD/NAD(P)-binding" evidence="2">
    <location>
        <begin position="11"/>
        <end position="312"/>
    </location>
</feature>
<dbReference type="STRING" id="706587.Desti_0169"/>
<evidence type="ECO:0000313" key="4">
    <source>
        <dbReference type="Proteomes" id="UP000006055"/>
    </source>
</evidence>
<evidence type="ECO:0000313" key="3">
    <source>
        <dbReference type="EMBL" id="AFM22915.1"/>
    </source>
</evidence>
<dbReference type="Gene3D" id="3.50.50.60">
    <property type="entry name" value="FAD/NAD(P)-binding domain"/>
    <property type="match status" value="1"/>
</dbReference>
<proteinExistence type="predicted"/>
<dbReference type="Pfam" id="PF07992">
    <property type="entry name" value="Pyr_redox_2"/>
    <property type="match status" value="1"/>
</dbReference>
<dbReference type="InterPro" id="IPR036188">
    <property type="entry name" value="FAD/NAD-bd_sf"/>
</dbReference>